<dbReference type="RefSeq" id="WP_031504118.1">
    <property type="nucleotide sequence ID" value="NZ_JASZ02000002.1"/>
</dbReference>
<keyword evidence="2" id="KW-1185">Reference proteome</keyword>
<dbReference type="EMBL" id="JASZ02000002">
    <property type="protein sequence ID" value="OWK99275.1"/>
    <property type="molecule type" value="Genomic_DNA"/>
</dbReference>
<organism evidence="1 2">
    <name type="scientific">Kaistella haifensis DSM 19056</name>
    <dbReference type="NCBI Taxonomy" id="1450526"/>
    <lineage>
        <taxon>Bacteria</taxon>
        <taxon>Pseudomonadati</taxon>
        <taxon>Bacteroidota</taxon>
        <taxon>Flavobacteriia</taxon>
        <taxon>Flavobacteriales</taxon>
        <taxon>Weeksellaceae</taxon>
        <taxon>Chryseobacterium group</taxon>
        <taxon>Kaistella</taxon>
    </lineage>
</organism>
<reference evidence="1 2" key="1">
    <citation type="submission" date="2017-05" db="EMBL/GenBank/DDBJ databases">
        <title>Genome of Chryseobacterium haifense.</title>
        <authorList>
            <person name="Newman J.D."/>
        </authorList>
    </citation>
    <scope>NUCLEOTIDE SEQUENCE [LARGE SCALE GENOMIC DNA]</scope>
    <source>
        <strain evidence="1 2">DSM 19056</strain>
    </source>
</reference>
<evidence type="ECO:0000313" key="1">
    <source>
        <dbReference type="EMBL" id="OWK99275.1"/>
    </source>
</evidence>
<gene>
    <name evidence="1" type="ORF">AP75_01955</name>
</gene>
<protein>
    <recommendedName>
        <fullName evidence="3">Phage morphogenesis protein</fullName>
    </recommendedName>
</protein>
<evidence type="ECO:0008006" key="3">
    <source>
        <dbReference type="Google" id="ProtNLM"/>
    </source>
</evidence>
<accession>A0A246BC77</accession>
<dbReference type="AlphaFoldDB" id="A0A246BC77"/>
<evidence type="ECO:0000313" key="2">
    <source>
        <dbReference type="Proteomes" id="UP000197587"/>
    </source>
</evidence>
<dbReference type="Proteomes" id="UP000197587">
    <property type="component" value="Unassembled WGS sequence"/>
</dbReference>
<proteinExistence type="predicted"/>
<comment type="caution">
    <text evidence="1">The sequence shown here is derived from an EMBL/GenBank/DDBJ whole genome shotgun (WGS) entry which is preliminary data.</text>
</comment>
<name>A0A246BC77_9FLAO</name>
<sequence>MSPEEFDKVLQRKSAELKTYTEVKFPAKAGKIALRFVNGNFRAQGFQGASFKKWKSTKRGGTILVKTGKLRAATYFTTQVGQATIQNHMPYAKAHNEGFSGDVTVKAHTRNRYGKTKIGTGKYTKSGNERQKTVTMKTGQSSVKSHTRKVNIAQRQFAPTAANPSPVLNNAISREVLRDINEIIKK</sequence>